<evidence type="ECO:0000313" key="3">
    <source>
        <dbReference type="Proteomes" id="UP000318422"/>
    </source>
</evidence>
<dbReference type="RefSeq" id="WP_141352814.1">
    <property type="nucleotide sequence ID" value="NZ_BJNV01000045.1"/>
</dbReference>
<dbReference type="InterPro" id="IPR025906">
    <property type="entry name" value="YjfB_motility"/>
</dbReference>
<protein>
    <recommendedName>
        <fullName evidence="4">Motility protein</fullName>
    </recommendedName>
</protein>
<name>A0A4Y4CU82_ZOORA</name>
<keyword evidence="3" id="KW-1185">Reference proteome</keyword>
<organism evidence="2 3">
    <name type="scientific">Zoogloea ramigera</name>
    <dbReference type="NCBI Taxonomy" id="350"/>
    <lineage>
        <taxon>Bacteria</taxon>
        <taxon>Pseudomonadati</taxon>
        <taxon>Pseudomonadota</taxon>
        <taxon>Betaproteobacteria</taxon>
        <taxon>Rhodocyclales</taxon>
        <taxon>Zoogloeaceae</taxon>
        <taxon>Zoogloea</taxon>
    </lineage>
</organism>
<gene>
    <name evidence="2" type="ORF">ZRA01_25440</name>
</gene>
<dbReference type="Proteomes" id="UP000318422">
    <property type="component" value="Unassembled WGS sequence"/>
</dbReference>
<dbReference type="OrthoDB" id="9182831at2"/>
<dbReference type="AlphaFoldDB" id="A0A4Y4CU82"/>
<dbReference type="EMBL" id="BJNV01000045">
    <property type="protein sequence ID" value="GEC96471.1"/>
    <property type="molecule type" value="Genomic_DNA"/>
</dbReference>
<proteinExistence type="predicted"/>
<comment type="caution">
    <text evidence="2">The sequence shown here is derived from an EMBL/GenBank/DDBJ whole genome shotgun (WGS) entry which is preliminary data.</text>
</comment>
<accession>A0A4Y4CU82</accession>
<reference evidence="2 3" key="1">
    <citation type="submission" date="2019-06" db="EMBL/GenBank/DDBJ databases">
        <title>Whole genome shotgun sequence of Zoogloea ramigera NBRC 15342.</title>
        <authorList>
            <person name="Hosoyama A."/>
            <person name="Uohara A."/>
            <person name="Ohji S."/>
            <person name="Ichikawa N."/>
        </authorList>
    </citation>
    <scope>NUCLEOTIDE SEQUENCE [LARGE SCALE GENOMIC DNA]</scope>
    <source>
        <strain evidence="2 3">NBRC 15342</strain>
    </source>
</reference>
<evidence type="ECO:0000256" key="1">
    <source>
        <dbReference type="SAM" id="MobiDB-lite"/>
    </source>
</evidence>
<dbReference type="Pfam" id="PF14070">
    <property type="entry name" value="YjfB_motility"/>
    <property type="match status" value="1"/>
</dbReference>
<sequence>MNLAPAASIPQVQAGDAVSILMLRKVLDMQQSNAAQLIASLPVAPQPPEQDATLGRSVDTYA</sequence>
<evidence type="ECO:0000313" key="2">
    <source>
        <dbReference type="EMBL" id="GEC96471.1"/>
    </source>
</evidence>
<evidence type="ECO:0008006" key="4">
    <source>
        <dbReference type="Google" id="ProtNLM"/>
    </source>
</evidence>
<feature type="region of interest" description="Disordered" evidence="1">
    <location>
        <begin position="41"/>
        <end position="62"/>
    </location>
</feature>